<dbReference type="SUPFAM" id="SSF48452">
    <property type="entry name" value="TPR-like"/>
    <property type="match status" value="3"/>
</dbReference>
<dbReference type="GO" id="GO:0004016">
    <property type="term" value="F:adenylate cyclase activity"/>
    <property type="evidence" value="ECO:0007669"/>
    <property type="project" value="UniProtKB-ARBA"/>
</dbReference>
<keyword evidence="6" id="KW-1185">Reference proteome</keyword>
<dbReference type="GO" id="GO:0035556">
    <property type="term" value="P:intracellular signal transduction"/>
    <property type="evidence" value="ECO:0007669"/>
    <property type="project" value="InterPro"/>
</dbReference>
<dbReference type="PANTHER" id="PTHR16305">
    <property type="entry name" value="TESTICULAR SOLUBLE ADENYLYL CYCLASE"/>
    <property type="match status" value="1"/>
</dbReference>
<dbReference type="SUPFAM" id="SSF55073">
    <property type="entry name" value="Nucleotide cyclase"/>
    <property type="match status" value="1"/>
</dbReference>
<dbReference type="InterPro" id="IPR027417">
    <property type="entry name" value="P-loop_NTPase"/>
</dbReference>
<dbReference type="InterPro" id="IPR011990">
    <property type="entry name" value="TPR-like_helical_dom_sf"/>
</dbReference>
<dbReference type="Gene3D" id="1.25.40.10">
    <property type="entry name" value="Tetratricopeptide repeat domain"/>
    <property type="match status" value="2"/>
</dbReference>
<dbReference type="Gene3D" id="3.30.70.1230">
    <property type="entry name" value="Nucleotide cyclase"/>
    <property type="match status" value="1"/>
</dbReference>
<dbReference type="Proteomes" id="UP000282930">
    <property type="component" value="Chromosome"/>
</dbReference>
<dbReference type="Pfam" id="PF13191">
    <property type="entry name" value="AAA_16"/>
    <property type="match status" value="1"/>
</dbReference>
<dbReference type="GO" id="GO:0005737">
    <property type="term" value="C:cytoplasm"/>
    <property type="evidence" value="ECO:0007669"/>
    <property type="project" value="TreeGrafter"/>
</dbReference>
<evidence type="ECO:0000259" key="4">
    <source>
        <dbReference type="PROSITE" id="PS50125"/>
    </source>
</evidence>
<dbReference type="GO" id="GO:0009190">
    <property type="term" value="P:cyclic nucleotide biosynthetic process"/>
    <property type="evidence" value="ECO:0007669"/>
    <property type="project" value="InterPro"/>
</dbReference>
<keyword evidence="2" id="KW-0067">ATP-binding</keyword>
<dbReference type="EMBL" id="CP034791">
    <property type="protein sequence ID" value="AZT90842.1"/>
    <property type="molecule type" value="Genomic_DNA"/>
</dbReference>
<dbReference type="Pfam" id="PF00211">
    <property type="entry name" value="Guanylate_cyc"/>
    <property type="match status" value="1"/>
</dbReference>
<dbReference type="SMART" id="SM00028">
    <property type="entry name" value="TPR"/>
    <property type="match status" value="8"/>
</dbReference>
<dbReference type="InterPro" id="IPR003593">
    <property type="entry name" value="AAA+_ATPase"/>
</dbReference>
<dbReference type="InterPro" id="IPR041664">
    <property type="entry name" value="AAA_16"/>
</dbReference>
<sequence>MICFNCGNKIQSPNAEKCIFCGMKFKGVCPSCNSLLPTYINFCPNCGEFVRQGEANQQSADELKKVAVLFADISGFTKLSEKISPDEVNNIINEFFEYILKPVYYYEGTIDKFIGDCVMILFGAKSSHLDDPKRAVLCALEMLKLCNEFSVQKNLKISMSIGINYGIVAIGKVGGYYEKDYTVIGDVVNVAQRLQAAAPENTIYVSESIYRETFDLFLYSEAKEIYVKNKSNPIRCYIPLEIINEATTFDVISRIQDSYLSKLFNIIASKDTNSVLLLGPNGVGKTSLLEKLTNHLVANNIKTYYIRCSFNNYSRPYLLISQIICKVLNVSVDDVQTIKQHRLISFLDFLFKDDLEKKETCFKFLSIILQLDIEDDFRNLVSSMTQEDLEFEIRQNVLLFFDAFLSSNFSIFLIDDIHYADIESIQILEYLKTNLYCDKVIFIITSENESIHLNAEKTIYVQKLSFQETEEFLKSFFNVNTVDEKFTQLMVDISEGKISYLQEVCRWLYLNHQLCIQNNKLFLQNTNINASEIFYKIVEHRLSQLDKELIQFLKIAAIFGQRFNLRIVLNVLKPSKSENDIILTLSKSNFIKFVDITYQSSTADKIFEFANNIIFEIVLRSIPKSTKISLHLKIAKSIEKLFRENISYYYEPLIYHYREANDIINSSKYCILLANYYKKQLLYKYAVKYFKIAIEMLENYNQQKNNLYIRALEELSSLEKQMGNYGEALKYLNILDSIADAEKSLFIKCEICECHILTADFAKAKEILIGLEKNIDRNSTLYSKLVYLKSLFQCYTGASDINQILEEAETIIMQDNEIENLVKIFNVVAYTFYRNYGDINKAINYLQKAKSAAIKTNNIGLRVKLTSNLGILYFQTGQINSAIQNLTLALEESKKISDRHTQIHILINLGIIYTKKGLLKKAYEYLNQAYENAEKWNFSYEECACLLNIGEIYIEKGLLIHSYELFLASLNISETKMFTAEKALSFINLAKVLILMKNWQAADEFLNKATSFIENLKDIDISYEYHLTKAEFFLLSNNFLDAEREIDISLKFAEKNIFRQIDCIRKKGEILSAAEKYSEAIECFKNAIKLSETSGSALELAKCYFLLAKTYLKTSQKDQAKYYFEMSEKWSKLIDDECSIKTEIASFKKCLIS</sequence>
<dbReference type="Pfam" id="PF13424">
    <property type="entry name" value="TPR_12"/>
    <property type="match status" value="2"/>
</dbReference>
<dbReference type="AlphaFoldDB" id="A0A3T0D7M8"/>
<proteinExistence type="predicted"/>
<evidence type="ECO:0000313" key="6">
    <source>
        <dbReference type="Proteomes" id="UP000282930"/>
    </source>
</evidence>
<name>A0A3T0D7M8_9FIRM</name>
<dbReference type="InterPro" id="IPR019734">
    <property type="entry name" value="TPR_rpt"/>
</dbReference>
<protein>
    <submittedName>
        <fullName evidence="5">Tetratricopeptide repeat protein</fullName>
    </submittedName>
</protein>
<evidence type="ECO:0000256" key="3">
    <source>
        <dbReference type="PROSITE-ProRule" id="PRU00339"/>
    </source>
</evidence>
<dbReference type="SMART" id="SM00382">
    <property type="entry name" value="AAA"/>
    <property type="match status" value="1"/>
</dbReference>
<organism evidence="5 6">
    <name type="scientific">Caldicellulosiruptor changbaiensis</name>
    <dbReference type="NCBI Taxonomy" id="1222016"/>
    <lineage>
        <taxon>Bacteria</taxon>
        <taxon>Bacillati</taxon>
        <taxon>Bacillota</taxon>
        <taxon>Bacillota incertae sedis</taxon>
        <taxon>Caldicellulosiruptorales</taxon>
        <taxon>Caldicellulosiruptoraceae</taxon>
        <taxon>Caldicellulosiruptor</taxon>
    </lineage>
</organism>
<evidence type="ECO:0000313" key="5">
    <source>
        <dbReference type="EMBL" id="AZT90842.1"/>
    </source>
</evidence>
<dbReference type="CDD" id="cd07302">
    <property type="entry name" value="CHD"/>
    <property type="match status" value="1"/>
</dbReference>
<feature type="repeat" description="TPR" evidence="3">
    <location>
        <begin position="1061"/>
        <end position="1094"/>
    </location>
</feature>
<dbReference type="SUPFAM" id="SSF52540">
    <property type="entry name" value="P-loop containing nucleoside triphosphate hydrolases"/>
    <property type="match status" value="1"/>
</dbReference>
<reference evidence="5 6" key="1">
    <citation type="submission" date="2018-12" db="EMBL/GenBank/DDBJ databases">
        <title>Genome sequence from the cellulolytic species, Caldicellulosiruptor changbaiensis.</title>
        <authorList>
            <person name="Blumer-Schuette S.E."/>
            <person name="Mendoza C."/>
        </authorList>
    </citation>
    <scope>NUCLEOTIDE SEQUENCE [LARGE SCALE GENOMIC DNA]</scope>
    <source>
        <strain evidence="5 6">CBS-Z</strain>
    </source>
</reference>
<dbReference type="PROSITE" id="PS50125">
    <property type="entry name" value="GUANYLATE_CYCLASE_2"/>
    <property type="match status" value="1"/>
</dbReference>
<accession>A0A3T0D7M8</accession>
<evidence type="ECO:0000256" key="2">
    <source>
        <dbReference type="ARBA" id="ARBA00022840"/>
    </source>
</evidence>
<dbReference type="Gene3D" id="3.40.50.300">
    <property type="entry name" value="P-loop containing nucleotide triphosphate hydrolases"/>
    <property type="match status" value="1"/>
</dbReference>
<dbReference type="InterPro" id="IPR029787">
    <property type="entry name" value="Nucleotide_cyclase"/>
</dbReference>
<dbReference type="PROSITE" id="PS50005">
    <property type="entry name" value="TPR"/>
    <property type="match status" value="1"/>
</dbReference>
<keyword evidence="1" id="KW-0547">Nucleotide-binding</keyword>
<evidence type="ECO:0000256" key="1">
    <source>
        <dbReference type="ARBA" id="ARBA00022741"/>
    </source>
</evidence>
<gene>
    <name evidence="5" type="ORF">ELD05_09410</name>
</gene>
<keyword evidence="3" id="KW-0802">TPR repeat</keyword>
<dbReference type="SMART" id="SM00044">
    <property type="entry name" value="CYCc"/>
    <property type="match status" value="1"/>
</dbReference>
<dbReference type="PANTHER" id="PTHR16305:SF28">
    <property type="entry name" value="GUANYLATE CYCLASE DOMAIN-CONTAINING PROTEIN"/>
    <property type="match status" value="1"/>
</dbReference>
<dbReference type="GO" id="GO:0005524">
    <property type="term" value="F:ATP binding"/>
    <property type="evidence" value="ECO:0007669"/>
    <property type="project" value="UniProtKB-KW"/>
</dbReference>
<feature type="domain" description="Guanylate cyclase" evidence="4">
    <location>
        <begin position="67"/>
        <end position="195"/>
    </location>
</feature>
<dbReference type="InterPro" id="IPR001054">
    <property type="entry name" value="A/G_cyclase"/>
</dbReference>
<dbReference type="KEGG" id="ccha:ELD05_09410"/>